<dbReference type="EMBL" id="JANIEK010000032">
    <property type="protein sequence ID" value="MCT4795689.1"/>
    <property type="molecule type" value="Genomic_DNA"/>
</dbReference>
<dbReference type="SMART" id="SM00418">
    <property type="entry name" value="HTH_ARSR"/>
    <property type="match status" value="1"/>
</dbReference>
<dbReference type="InterPro" id="IPR001845">
    <property type="entry name" value="HTH_ArsR_DNA-bd_dom"/>
</dbReference>
<comment type="caution">
    <text evidence="5">The sequence shown here is derived from an EMBL/GenBank/DDBJ whole genome shotgun (WGS) entry which is preliminary data.</text>
</comment>
<dbReference type="InterPro" id="IPR011991">
    <property type="entry name" value="ArsR-like_HTH"/>
</dbReference>
<dbReference type="CDD" id="cd00090">
    <property type="entry name" value="HTH_ARSR"/>
    <property type="match status" value="1"/>
</dbReference>
<dbReference type="InterPro" id="IPR000835">
    <property type="entry name" value="HTH_MarR-typ"/>
</dbReference>
<sequence>MELRDISRLLYQIKLADQRVATSFEKETGFSLTRYEMLMIVHDKGVCSQSEIQQAMKIDNAAITRHLKILEEKGYVRRERNTANHREVFVHLTDEAKHDLTSCEQDHDRGKHLITKVLSESEINQLSSLLQKLNQL</sequence>
<dbReference type="InterPro" id="IPR036390">
    <property type="entry name" value="WH_DNA-bd_sf"/>
</dbReference>
<evidence type="ECO:0000313" key="5">
    <source>
        <dbReference type="EMBL" id="MCT4795689.1"/>
    </source>
</evidence>
<feature type="domain" description="HTH marR-type" evidence="4">
    <location>
        <begin position="1"/>
        <end position="135"/>
    </location>
</feature>
<dbReference type="PANTHER" id="PTHR42756:SF1">
    <property type="entry name" value="TRANSCRIPTIONAL REPRESSOR OF EMRAB OPERON"/>
    <property type="match status" value="1"/>
</dbReference>
<dbReference type="RefSeq" id="WP_034776750.1">
    <property type="nucleotide sequence ID" value="NZ_JANIEK010000032.1"/>
</dbReference>
<evidence type="ECO:0000313" key="6">
    <source>
        <dbReference type="Proteomes" id="UP001206821"/>
    </source>
</evidence>
<keyword evidence="1" id="KW-0805">Transcription regulation</keyword>
<dbReference type="Gene3D" id="1.10.10.10">
    <property type="entry name" value="Winged helix-like DNA-binding domain superfamily/Winged helix DNA-binding domain"/>
    <property type="match status" value="1"/>
</dbReference>
<dbReference type="PRINTS" id="PR00598">
    <property type="entry name" value="HTHMARR"/>
</dbReference>
<keyword evidence="6" id="KW-1185">Reference proteome</keyword>
<reference evidence="5 6" key="1">
    <citation type="submission" date="2022-07" db="EMBL/GenBank/DDBJ databases">
        <title>Genomic and pangenome structural analysis of the polyextremophile Exiguobacterium.</title>
        <authorList>
            <person name="Shen L."/>
        </authorList>
    </citation>
    <scope>NUCLEOTIDE SEQUENCE [LARGE SCALE GENOMIC DNA]</scope>
    <source>
        <strain evidence="5 6">12_1</strain>
    </source>
</reference>
<dbReference type="SUPFAM" id="SSF46785">
    <property type="entry name" value="Winged helix' DNA-binding domain"/>
    <property type="match status" value="1"/>
</dbReference>
<proteinExistence type="predicted"/>
<evidence type="ECO:0000256" key="2">
    <source>
        <dbReference type="ARBA" id="ARBA00023125"/>
    </source>
</evidence>
<keyword evidence="3" id="KW-0804">Transcription</keyword>
<evidence type="ECO:0000256" key="1">
    <source>
        <dbReference type="ARBA" id="ARBA00023015"/>
    </source>
</evidence>
<gene>
    <name evidence="5" type="ORF">NQG31_09035</name>
</gene>
<dbReference type="InterPro" id="IPR036388">
    <property type="entry name" value="WH-like_DNA-bd_sf"/>
</dbReference>
<accession>A0ABT2KZ18</accession>
<dbReference type="Pfam" id="PF01047">
    <property type="entry name" value="MarR"/>
    <property type="match status" value="1"/>
</dbReference>
<evidence type="ECO:0000259" key="4">
    <source>
        <dbReference type="PROSITE" id="PS50995"/>
    </source>
</evidence>
<organism evidence="5 6">
    <name type="scientific">Exiguobacterium alkaliphilum</name>
    <dbReference type="NCBI Taxonomy" id="1428684"/>
    <lineage>
        <taxon>Bacteria</taxon>
        <taxon>Bacillati</taxon>
        <taxon>Bacillota</taxon>
        <taxon>Bacilli</taxon>
        <taxon>Bacillales</taxon>
        <taxon>Bacillales Family XII. Incertae Sedis</taxon>
        <taxon>Exiguobacterium</taxon>
    </lineage>
</organism>
<dbReference type="PROSITE" id="PS50995">
    <property type="entry name" value="HTH_MARR_2"/>
    <property type="match status" value="1"/>
</dbReference>
<dbReference type="Proteomes" id="UP001206821">
    <property type="component" value="Unassembled WGS sequence"/>
</dbReference>
<evidence type="ECO:0000256" key="3">
    <source>
        <dbReference type="ARBA" id="ARBA00023163"/>
    </source>
</evidence>
<keyword evidence="2" id="KW-0238">DNA-binding</keyword>
<name>A0ABT2KZ18_9BACL</name>
<dbReference type="PANTHER" id="PTHR42756">
    <property type="entry name" value="TRANSCRIPTIONAL REGULATOR, MARR"/>
    <property type="match status" value="1"/>
</dbReference>
<protein>
    <submittedName>
        <fullName evidence="5">MarR family transcriptional regulator</fullName>
    </submittedName>
</protein>
<dbReference type="SMART" id="SM00347">
    <property type="entry name" value="HTH_MARR"/>
    <property type="match status" value="1"/>
</dbReference>